<keyword evidence="5" id="KW-1185">Reference proteome</keyword>
<evidence type="ECO:0000256" key="3">
    <source>
        <dbReference type="RuleBase" id="RU000363"/>
    </source>
</evidence>
<dbReference type="AlphaFoldDB" id="A0A165I7Z5"/>
<evidence type="ECO:0000256" key="2">
    <source>
        <dbReference type="ARBA" id="ARBA00023002"/>
    </source>
</evidence>
<dbReference type="InParanoid" id="A0A165I7Z5"/>
<reference evidence="4 5" key="1">
    <citation type="journal article" date="2016" name="Mol. Biol. Evol.">
        <title>Comparative Genomics of Early-Diverging Mushroom-Forming Fungi Provides Insights into the Origins of Lignocellulose Decay Capabilities.</title>
        <authorList>
            <person name="Nagy L.G."/>
            <person name="Riley R."/>
            <person name="Tritt A."/>
            <person name="Adam C."/>
            <person name="Daum C."/>
            <person name="Floudas D."/>
            <person name="Sun H."/>
            <person name="Yadav J.S."/>
            <person name="Pangilinan J."/>
            <person name="Larsson K.H."/>
            <person name="Matsuura K."/>
            <person name="Barry K."/>
            <person name="Labutti K."/>
            <person name="Kuo R."/>
            <person name="Ohm R.A."/>
            <person name="Bhattacharya S.S."/>
            <person name="Shirouzu T."/>
            <person name="Yoshinaga Y."/>
            <person name="Martin F.M."/>
            <person name="Grigoriev I.V."/>
            <person name="Hibbett D.S."/>
        </authorList>
    </citation>
    <scope>NUCLEOTIDE SEQUENCE [LARGE SCALE GENOMIC DNA]</scope>
    <source>
        <strain evidence="4 5">HHB12733</strain>
    </source>
</reference>
<evidence type="ECO:0000256" key="1">
    <source>
        <dbReference type="ARBA" id="ARBA00006484"/>
    </source>
</evidence>
<dbReference type="SUPFAM" id="SSF51735">
    <property type="entry name" value="NAD(P)-binding Rossmann-fold domains"/>
    <property type="match status" value="1"/>
</dbReference>
<dbReference type="PANTHER" id="PTHR43976">
    <property type="entry name" value="SHORT CHAIN DEHYDROGENASE"/>
    <property type="match status" value="1"/>
</dbReference>
<name>A0A165I7Z5_9BASI</name>
<dbReference type="Gene3D" id="3.40.50.720">
    <property type="entry name" value="NAD(P)-binding Rossmann-like Domain"/>
    <property type="match status" value="1"/>
</dbReference>
<dbReference type="OrthoDB" id="1274115at2759"/>
<gene>
    <name evidence="4" type="ORF">CALCODRAFT_480770</name>
</gene>
<sequence length="283" mass="30726">MATKVWFITGAFSGFGRIMTNLVLESGHKCVATSIDPAALEPLVKKYGPSRLLSLHVDVTKPTEVEAAFATAKEQFGGVDVVFSNAGVALADEVEDTPDKKARDLFEVNFWGVKNVMKESVKMFRDGNEPGRGGRLMQMASVAGITGWGSLGYYCASKHAVEGLTKTLVQELKPEWNIQVTLIEPGFFRTPILEAIENQKVEPKAAYAGGASAQNRDVMQPQNIMGDPKKAMQLVKKVAEMDEMPLHLPIGADSIAFFRAAAAELTKAADDWEVEASNTVFEA</sequence>
<protein>
    <submittedName>
        <fullName evidence="4">NAD(P)-binding protein</fullName>
    </submittedName>
</protein>
<accession>A0A165I7Z5</accession>
<dbReference type="InterPro" id="IPR002347">
    <property type="entry name" value="SDR_fam"/>
</dbReference>
<dbReference type="Pfam" id="PF00106">
    <property type="entry name" value="adh_short"/>
    <property type="match status" value="1"/>
</dbReference>
<dbReference type="FunCoup" id="A0A165I7Z5">
    <property type="interactions" value="315"/>
</dbReference>
<proteinExistence type="inferred from homology"/>
<dbReference type="PANTHER" id="PTHR43976:SF16">
    <property type="entry name" value="SHORT-CHAIN DEHYDROGENASE_REDUCTASE FAMILY PROTEIN"/>
    <property type="match status" value="1"/>
</dbReference>
<dbReference type="InterPro" id="IPR036291">
    <property type="entry name" value="NAD(P)-bd_dom_sf"/>
</dbReference>
<dbReference type="InterPro" id="IPR051911">
    <property type="entry name" value="SDR_oxidoreductase"/>
</dbReference>
<evidence type="ECO:0000313" key="4">
    <source>
        <dbReference type="EMBL" id="KZT60243.1"/>
    </source>
</evidence>
<organism evidence="4 5">
    <name type="scientific">Calocera cornea HHB12733</name>
    <dbReference type="NCBI Taxonomy" id="1353952"/>
    <lineage>
        <taxon>Eukaryota</taxon>
        <taxon>Fungi</taxon>
        <taxon>Dikarya</taxon>
        <taxon>Basidiomycota</taxon>
        <taxon>Agaricomycotina</taxon>
        <taxon>Dacrymycetes</taxon>
        <taxon>Dacrymycetales</taxon>
        <taxon>Dacrymycetaceae</taxon>
        <taxon>Calocera</taxon>
    </lineage>
</organism>
<dbReference type="PRINTS" id="PR00080">
    <property type="entry name" value="SDRFAMILY"/>
</dbReference>
<evidence type="ECO:0000313" key="5">
    <source>
        <dbReference type="Proteomes" id="UP000076842"/>
    </source>
</evidence>
<dbReference type="Proteomes" id="UP000076842">
    <property type="component" value="Unassembled WGS sequence"/>
</dbReference>
<dbReference type="EMBL" id="KV423932">
    <property type="protein sequence ID" value="KZT60243.1"/>
    <property type="molecule type" value="Genomic_DNA"/>
</dbReference>
<dbReference type="GO" id="GO:0016491">
    <property type="term" value="F:oxidoreductase activity"/>
    <property type="evidence" value="ECO:0007669"/>
    <property type="project" value="UniProtKB-KW"/>
</dbReference>
<keyword evidence="2" id="KW-0560">Oxidoreductase</keyword>
<dbReference type="STRING" id="1353952.A0A165I7Z5"/>
<dbReference type="PRINTS" id="PR00081">
    <property type="entry name" value="GDHRDH"/>
</dbReference>
<comment type="similarity">
    <text evidence="1 3">Belongs to the short-chain dehydrogenases/reductases (SDR) family.</text>
</comment>